<evidence type="ECO:0000313" key="8">
    <source>
        <dbReference type="EMBL" id="KAD0221951.1"/>
    </source>
</evidence>
<dbReference type="InterPro" id="IPR050913">
    <property type="entry name" value="AP2/ERF_ERF"/>
</dbReference>
<dbReference type="InterPro" id="IPR036955">
    <property type="entry name" value="AP2/ERF_dom_sf"/>
</dbReference>
<dbReference type="GO" id="GO:0006952">
    <property type="term" value="P:defense response"/>
    <property type="evidence" value="ECO:0007669"/>
    <property type="project" value="UniProtKB-KW"/>
</dbReference>
<dbReference type="PANTHER" id="PTHR31194:SF166">
    <property type="entry name" value="PATHOGENESIS-RELATED GENES TRANSCRIPTIONAL ACTIVATOR PTI6"/>
    <property type="match status" value="1"/>
</dbReference>
<evidence type="ECO:0000313" key="10">
    <source>
        <dbReference type="Proteomes" id="UP000326396"/>
    </source>
</evidence>
<keyword evidence="3" id="KW-0805">Transcription regulation</keyword>
<dbReference type="PROSITE" id="PS51032">
    <property type="entry name" value="AP2_ERF"/>
    <property type="match status" value="1"/>
</dbReference>
<evidence type="ECO:0000256" key="2">
    <source>
        <dbReference type="ARBA" id="ARBA00022821"/>
    </source>
</evidence>
<evidence type="ECO:0000259" key="7">
    <source>
        <dbReference type="PROSITE" id="PS51032"/>
    </source>
</evidence>
<dbReference type="InterPro" id="IPR016177">
    <property type="entry name" value="DNA-bd_dom_sf"/>
</dbReference>
<dbReference type="SUPFAM" id="SSF54171">
    <property type="entry name" value="DNA-binding domain"/>
    <property type="match status" value="1"/>
</dbReference>
<comment type="caution">
    <text evidence="8">The sequence shown here is derived from an EMBL/GenBank/DDBJ whole genome shotgun (WGS) entry which is preliminary data.</text>
</comment>
<evidence type="ECO:0000256" key="5">
    <source>
        <dbReference type="ARBA" id="ARBA00023163"/>
    </source>
</evidence>
<gene>
    <name evidence="9" type="ORF">E3N88_44597</name>
    <name evidence="8" type="ORF">E3N88_44598</name>
</gene>
<keyword evidence="10" id="KW-1185">Reference proteome</keyword>
<dbReference type="EMBL" id="SZYD01001864">
    <property type="protein sequence ID" value="KAD0221962.1"/>
    <property type="molecule type" value="Genomic_DNA"/>
</dbReference>
<dbReference type="GO" id="GO:0005634">
    <property type="term" value="C:nucleus"/>
    <property type="evidence" value="ECO:0007669"/>
    <property type="project" value="UniProtKB-SubCell"/>
</dbReference>
<dbReference type="AlphaFoldDB" id="A0A5N6LDW7"/>
<proteinExistence type="predicted"/>
<protein>
    <recommendedName>
        <fullName evidence="7">AP2/ERF domain-containing protein</fullName>
    </recommendedName>
</protein>
<dbReference type="GO" id="GO:0003677">
    <property type="term" value="F:DNA binding"/>
    <property type="evidence" value="ECO:0007669"/>
    <property type="project" value="UniProtKB-KW"/>
</dbReference>
<evidence type="ECO:0000256" key="4">
    <source>
        <dbReference type="ARBA" id="ARBA00023125"/>
    </source>
</evidence>
<dbReference type="PIRSF" id="PIRSF038123">
    <property type="entry name" value="PTI6"/>
    <property type="match status" value="1"/>
</dbReference>
<keyword evidence="2" id="KW-0611">Plant defense</keyword>
<accession>A0A5N6LDW7</accession>
<evidence type="ECO:0000256" key="3">
    <source>
        <dbReference type="ARBA" id="ARBA00023015"/>
    </source>
</evidence>
<keyword evidence="5" id="KW-0804">Transcription</keyword>
<dbReference type="PRINTS" id="PR00367">
    <property type="entry name" value="ETHRSPELEMNT"/>
</dbReference>
<comment type="subcellular location">
    <subcellularLocation>
        <location evidence="1">Nucleus</location>
    </subcellularLocation>
</comment>
<evidence type="ECO:0000256" key="6">
    <source>
        <dbReference type="ARBA" id="ARBA00023242"/>
    </source>
</evidence>
<dbReference type="Proteomes" id="UP000326396">
    <property type="component" value="Unassembled WGS sequence"/>
</dbReference>
<organism evidence="8 10">
    <name type="scientific">Mikania micrantha</name>
    <name type="common">bitter vine</name>
    <dbReference type="NCBI Taxonomy" id="192012"/>
    <lineage>
        <taxon>Eukaryota</taxon>
        <taxon>Viridiplantae</taxon>
        <taxon>Streptophyta</taxon>
        <taxon>Embryophyta</taxon>
        <taxon>Tracheophyta</taxon>
        <taxon>Spermatophyta</taxon>
        <taxon>Magnoliopsida</taxon>
        <taxon>eudicotyledons</taxon>
        <taxon>Gunneridae</taxon>
        <taxon>Pentapetalae</taxon>
        <taxon>asterids</taxon>
        <taxon>campanulids</taxon>
        <taxon>Asterales</taxon>
        <taxon>Asteraceae</taxon>
        <taxon>Asteroideae</taxon>
        <taxon>Heliantheae alliance</taxon>
        <taxon>Eupatorieae</taxon>
        <taxon>Mikania</taxon>
    </lineage>
</organism>
<dbReference type="EMBL" id="SZYD01001865">
    <property type="protein sequence ID" value="KAD0221951.1"/>
    <property type="molecule type" value="Genomic_DNA"/>
</dbReference>
<feature type="domain" description="AP2/ERF" evidence="7">
    <location>
        <begin position="105"/>
        <end position="162"/>
    </location>
</feature>
<reference evidence="8 10" key="1">
    <citation type="submission" date="2019-05" db="EMBL/GenBank/DDBJ databases">
        <title>Mikania micrantha, genome provides insights into the molecular mechanism of rapid growth.</title>
        <authorList>
            <person name="Liu B."/>
        </authorList>
    </citation>
    <scope>NUCLEOTIDE SEQUENCE [LARGE SCALE GENOMIC DNA]</scope>
    <source>
        <strain evidence="8">NLD-2019</strain>
        <tissue evidence="8">Leaf</tissue>
    </source>
</reference>
<dbReference type="CDD" id="cd00018">
    <property type="entry name" value="AP2"/>
    <property type="match status" value="1"/>
</dbReference>
<sequence length="269" mass="29857">MGSERNSPLRPPVKFSEHVNRTNKFVQEPELSGGPSATTASFKHKTVRITLTDPDATDSSGDELVVKRVKKHVSEINFETSFVSICNHDQRKRKHVRRRCSSEKKFRGVRRRPWGRWAAEIRDPARRKRVWLGTFDTAEEAATVYDEAAVRFKGAAAVTNFGNDGLVDDVVFSPEYLSGTGEDNTVTITGSSGSDGSVNDAVFSPTSVLPFPDELTPVEGTCYGDVDAYGFDIDLPFDLPEFVVSGSYCNEEFGDFDLDDFVVDVRDII</sequence>
<evidence type="ECO:0000256" key="1">
    <source>
        <dbReference type="ARBA" id="ARBA00004123"/>
    </source>
</evidence>
<dbReference type="Gene3D" id="3.30.730.10">
    <property type="entry name" value="AP2/ERF domain"/>
    <property type="match status" value="1"/>
</dbReference>
<dbReference type="PANTHER" id="PTHR31194">
    <property type="entry name" value="SHN SHINE , DNA BINDING / TRANSCRIPTION FACTOR"/>
    <property type="match status" value="1"/>
</dbReference>
<dbReference type="Pfam" id="PF00847">
    <property type="entry name" value="AP2"/>
    <property type="match status" value="1"/>
</dbReference>
<evidence type="ECO:0000313" key="9">
    <source>
        <dbReference type="EMBL" id="KAD0221962.1"/>
    </source>
</evidence>
<keyword evidence="4" id="KW-0238">DNA-binding</keyword>
<name>A0A5N6LDW7_9ASTR</name>
<dbReference type="FunFam" id="3.30.730.10:FF:000001">
    <property type="entry name" value="Ethylene-responsive transcription factor 2"/>
    <property type="match status" value="1"/>
</dbReference>
<keyword evidence="6" id="KW-0539">Nucleus</keyword>
<dbReference type="InterPro" id="IPR001471">
    <property type="entry name" value="AP2/ERF_dom"/>
</dbReference>
<dbReference type="OrthoDB" id="682005at2759"/>
<dbReference type="SMART" id="SM00380">
    <property type="entry name" value="AP2"/>
    <property type="match status" value="1"/>
</dbReference>
<dbReference type="GO" id="GO:0003700">
    <property type="term" value="F:DNA-binding transcription factor activity"/>
    <property type="evidence" value="ECO:0007669"/>
    <property type="project" value="InterPro"/>
</dbReference>